<evidence type="ECO:0000313" key="6">
    <source>
        <dbReference type="Proteomes" id="UP001597120"/>
    </source>
</evidence>
<keyword evidence="6" id="KW-1185">Reference proteome</keyword>
<dbReference type="InterPro" id="IPR034829">
    <property type="entry name" value="DnaD-like_sf"/>
</dbReference>
<evidence type="ECO:0000256" key="2">
    <source>
        <dbReference type="SAM" id="MobiDB-lite"/>
    </source>
</evidence>
<comment type="caution">
    <text evidence="5">The sequence shown here is derived from an EMBL/GenBank/DDBJ whole genome shotgun (WGS) entry which is preliminary data.</text>
</comment>
<feature type="domain" description="DnaB/C C-terminal" evidence="4">
    <location>
        <begin position="221"/>
        <end position="285"/>
    </location>
</feature>
<dbReference type="InterPro" id="IPR036388">
    <property type="entry name" value="WH-like_DNA-bd_sf"/>
</dbReference>
<comment type="similarity">
    <text evidence="1">Belongs to the DnaB/DnaD family.</text>
</comment>
<dbReference type="EMBL" id="JBHTIU010000023">
    <property type="protein sequence ID" value="MFD0868796.1"/>
    <property type="molecule type" value="Genomic_DNA"/>
</dbReference>
<dbReference type="InterPro" id="IPR006343">
    <property type="entry name" value="DnaB/C_C"/>
</dbReference>
<sequence length="333" mass="38531">MVSMVNPQPEDAHIRINSEIHREIIKRKFTQRQRDIIDFILTLSWGCGSKPSALIPKLKDFELCGVGKNHIKNELEILESKRVIFWDREMNLFQINKHYDQWEIEIIGKYNKEKMNELISLNLSNRTSNLSKKVPEKGTDFRKTEPEKVPDSGIKFPNKEPESSRKGNSKVPKKGTSRSNKPLRIKRFRLSKTSIKTIIKYTTTTTTRARSPDDYSFGNVFRAYEENFIAGGKVTQFDIDEFSALFDDYGGEWLLKAMREAYRQGPDKRNLAYVHGVLRGYQERGGPESNGTITVSDHSTGAMGAKKTRQQRDLEELDRMREEALQRERVGCY</sequence>
<gene>
    <name evidence="5" type="ORF">ACFQ03_06510</name>
</gene>
<dbReference type="SUPFAM" id="SSF158499">
    <property type="entry name" value="DnaD domain-like"/>
    <property type="match status" value="1"/>
</dbReference>
<dbReference type="Pfam" id="PF04492">
    <property type="entry name" value="Phage_rep_O"/>
    <property type="match status" value="1"/>
</dbReference>
<organism evidence="5 6">
    <name type="scientific">Paenibacillus residui</name>
    <dbReference type="NCBI Taxonomy" id="629724"/>
    <lineage>
        <taxon>Bacteria</taxon>
        <taxon>Bacillati</taxon>
        <taxon>Bacillota</taxon>
        <taxon>Bacilli</taxon>
        <taxon>Bacillales</taxon>
        <taxon>Paenibacillaceae</taxon>
        <taxon>Paenibacillus</taxon>
    </lineage>
</organism>
<dbReference type="InterPro" id="IPR006497">
    <property type="entry name" value="Phage_lambda_VrpO_N"/>
</dbReference>
<evidence type="ECO:0000259" key="4">
    <source>
        <dbReference type="Pfam" id="PF07261"/>
    </source>
</evidence>
<reference evidence="6" key="1">
    <citation type="journal article" date="2019" name="Int. J. Syst. Evol. Microbiol.">
        <title>The Global Catalogue of Microorganisms (GCM) 10K type strain sequencing project: providing services to taxonomists for standard genome sequencing and annotation.</title>
        <authorList>
            <consortium name="The Broad Institute Genomics Platform"/>
            <consortium name="The Broad Institute Genome Sequencing Center for Infectious Disease"/>
            <person name="Wu L."/>
            <person name="Ma J."/>
        </authorList>
    </citation>
    <scope>NUCLEOTIDE SEQUENCE [LARGE SCALE GENOMIC DNA]</scope>
    <source>
        <strain evidence="6">CCUG 57263</strain>
    </source>
</reference>
<evidence type="ECO:0000313" key="5">
    <source>
        <dbReference type="EMBL" id="MFD0868796.1"/>
    </source>
</evidence>
<feature type="region of interest" description="Disordered" evidence="2">
    <location>
        <begin position="130"/>
        <end position="183"/>
    </location>
</feature>
<evidence type="ECO:0000259" key="3">
    <source>
        <dbReference type="Pfam" id="PF04492"/>
    </source>
</evidence>
<feature type="domain" description="Bacteriophage lambda Replication protein O N-terminal" evidence="3">
    <location>
        <begin position="10"/>
        <end position="102"/>
    </location>
</feature>
<evidence type="ECO:0000256" key="1">
    <source>
        <dbReference type="ARBA" id="ARBA00093462"/>
    </source>
</evidence>
<protein>
    <submittedName>
        <fullName evidence="5">Replication protein</fullName>
    </submittedName>
</protein>
<feature type="region of interest" description="Disordered" evidence="2">
    <location>
        <begin position="284"/>
        <end position="310"/>
    </location>
</feature>
<dbReference type="Gene3D" id="1.10.10.630">
    <property type="entry name" value="DnaD domain-like"/>
    <property type="match status" value="1"/>
</dbReference>
<dbReference type="Gene3D" id="1.10.10.10">
    <property type="entry name" value="Winged helix-like DNA-binding domain superfamily/Winged helix DNA-binding domain"/>
    <property type="match status" value="1"/>
</dbReference>
<feature type="compositionally biased region" description="Basic and acidic residues" evidence="2">
    <location>
        <begin position="133"/>
        <end position="150"/>
    </location>
</feature>
<proteinExistence type="inferred from homology"/>
<accession>A0ABW3D735</accession>
<name>A0ABW3D735_9BACL</name>
<dbReference type="RefSeq" id="WP_379286934.1">
    <property type="nucleotide sequence ID" value="NZ_JBHTIU010000023.1"/>
</dbReference>
<dbReference type="Pfam" id="PF07261">
    <property type="entry name" value="DnaB_2"/>
    <property type="match status" value="1"/>
</dbReference>
<feature type="compositionally biased region" description="Polar residues" evidence="2">
    <location>
        <begin position="289"/>
        <end position="299"/>
    </location>
</feature>
<dbReference type="Proteomes" id="UP001597120">
    <property type="component" value="Unassembled WGS sequence"/>
</dbReference>
<feature type="compositionally biased region" description="Basic residues" evidence="2">
    <location>
        <begin position="167"/>
        <end position="183"/>
    </location>
</feature>